<evidence type="ECO:0000313" key="1">
    <source>
        <dbReference type="EMBL" id="PPC74590.1"/>
    </source>
</evidence>
<evidence type="ECO:0000313" key="2">
    <source>
        <dbReference type="Proteomes" id="UP000238196"/>
    </source>
</evidence>
<organism evidence="1 2">
    <name type="scientific">Proteobacteria bacterium 228</name>
    <dbReference type="NCBI Taxonomy" id="2083153"/>
    <lineage>
        <taxon>Bacteria</taxon>
        <taxon>Pseudomonadati</taxon>
        <taxon>Pseudomonadota</taxon>
    </lineage>
</organism>
<accession>A0A2S5KII9</accession>
<name>A0A2S5KII9_9PROT</name>
<proteinExistence type="predicted"/>
<comment type="caution">
    <text evidence="1">The sequence shown here is derived from an EMBL/GenBank/DDBJ whole genome shotgun (WGS) entry which is preliminary data.</text>
</comment>
<reference evidence="1 2" key="1">
    <citation type="submission" date="2018-02" db="EMBL/GenBank/DDBJ databases">
        <title>novel marine gammaproteobacteria from coastal saline agro ecosystem.</title>
        <authorList>
            <person name="Krishnan R."/>
            <person name="Ramesh Kumar N."/>
        </authorList>
    </citation>
    <scope>NUCLEOTIDE SEQUENCE [LARGE SCALE GENOMIC DNA]</scope>
    <source>
        <strain evidence="1 2">228</strain>
    </source>
</reference>
<evidence type="ECO:0008006" key="3">
    <source>
        <dbReference type="Google" id="ProtNLM"/>
    </source>
</evidence>
<dbReference type="OrthoDB" id="5824033at2"/>
<dbReference type="AlphaFoldDB" id="A0A2S5KII9"/>
<sequence length="158" mass="17724">MRVLTSAIAGGLLVTLVGCSATVPKATRSDSSESLYQRYRQYVAVVQAEQADKEYPQYFSRRIVDVAGAHQDARDQLWFPTYMKHEVEHHESAAGTTRHCLLVNGYDINDEPMTFSLEYLREQGQWLIDGVNVALYKSADAFPRHVKCPDEIGGLSAQ</sequence>
<dbReference type="EMBL" id="PRLP01000143">
    <property type="protein sequence ID" value="PPC74590.1"/>
    <property type="molecule type" value="Genomic_DNA"/>
</dbReference>
<gene>
    <name evidence="1" type="ORF">C4K68_25050</name>
</gene>
<dbReference type="Proteomes" id="UP000238196">
    <property type="component" value="Unassembled WGS sequence"/>
</dbReference>
<dbReference type="PROSITE" id="PS51257">
    <property type="entry name" value="PROKAR_LIPOPROTEIN"/>
    <property type="match status" value="1"/>
</dbReference>
<protein>
    <recommendedName>
        <fullName evidence="3">DUF3828 domain-containing protein</fullName>
    </recommendedName>
</protein>